<dbReference type="GO" id="GO:0016740">
    <property type="term" value="F:transferase activity"/>
    <property type="evidence" value="ECO:0007669"/>
    <property type="project" value="UniProtKB-KW"/>
</dbReference>
<evidence type="ECO:0000313" key="2">
    <source>
        <dbReference type="Proteomes" id="UP000017559"/>
    </source>
</evidence>
<dbReference type="Proteomes" id="UP000017559">
    <property type="component" value="Unassembled WGS sequence"/>
</dbReference>
<reference evidence="1 2" key="1">
    <citation type="journal article" date="2014" name="BMC Genomics">
        <title>Genome and secretome analysis of the hemibiotrophic fungal pathogen, Moniliophthora roreri, which causes frosty pod rot disease of cacao: mechanisms of the biotrophic and necrotrophic phases.</title>
        <authorList>
            <person name="Meinhardt L.W."/>
            <person name="Costa G.G.L."/>
            <person name="Thomazella D.P.T."/>
            <person name="Teixeira P.J.P.L."/>
            <person name="Carazzolle M.F."/>
            <person name="Schuster S.C."/>
            <person name="Carlson J.E."/>
            <person name="Guiltinan M.J."/>
            <person name="Mieczkowski P."/>
            <person name="Farmer A."/>
            <person name="Ramaraj T."/>
            <person name="Crozier J."/>
            <person name="Davis R.E."/>
            <person name="Shao J."/>
            <person name="Melnick R.L."/>
            <person name="Pereira G.A.G."/>
            <person name="Bailey B.A."/>
        </authorList>
    </citation>
    <scope>NUCLEOTIDE SEQUENCE [LARGE SCALE GENOMIC DNA]</scope>
    <source>
        <strain evidence="1 2">MCA 2997</strain>
    </source>
</reference>
<sequence length="242" mass="26795">MSSAQPEGAYVRVVEPHEYPVAIRILTHAFAHDPAMNWYGSVKELVPAPDEQDYSKTVKRTLKRLYTFQNMLLRGTVLQGGIVTVAVIPNGPNEIIIGVALWLKPGQSWDFPLLVTLRSGILKVLRGWGLNGVRRLSFEFTPAVEKSLDKAFKSRSLERLDSWHLLSLAVDPSHEGKGICGLMMRDGRDIYAHYGFKIDGEHCFGKGSVDADGIAAKGTAATGYPEWIMTKVSDISGLWDCH</sequence>
<name>V2WUM5_MONRO</name>
<dbReference type="EMBL" id="AWSO01001419">
    <property type="protein sequence ID" value="ESK83905.1"/>
    <property type="molecule type" value="Genomic_DNA"/>
</dbReference>
<dbReference type="SUPFAM" id="SSF55729">
    <property type="entry name" value="Acyl-CoA N-acyltransferases (Nat)"/>
    <property type="match status" value="1"/>
</dbReference>
<proteinExistence type="predicted"/>
<dbReference type="STRING" id="1381753.V2WUM5"/>
<dbReference type="KEGG" id="mrr:Moror_7565"/>
<protein>
    <submittedName>
        <fullName evidence="1">Uncharacterized n-acetyltransferase</fullName>
    </submittedName>
</protein>
<keyword evidence="2" id="KW-1185">Reference proteome</keyword>
<organism evidence="1 2">
    <name type="scientific">Moniliophthora roreri (strain MCA 2997)</name>
    <name type="common">Cocoa frosty pod rot fungus</name>
    <name type="synonym">Crinipellis roreri</name>
    <dbReference type="NCBI Taxonomy" id="1381753"/>
    <lineage>
        <taxon>Eukaryota</taxon>
        <taxon>Fungi</taxon>
        <taxon>Dikarya</taxon>
        <taxon>Basidiomycota</taxon>
        <taxon>Agaricomycotina</taxon>
        <taxon>Agaricomycetes</taxon>
        <taxon>Agaricomycetidae</taxon>
        <taxon>Agaricales</taxon>
        <taxon>Marasmiineae</taxon>
        <taxon>Marasmiaceae</taxon>
        <taxon>Moniliophthora</taxon>
    </lineage>
</organism>
<accession>V2WUM5</accession>
<dbReference type="HOGENOM" id="CLU_069195_3_0_1"/>
<gene>
    <name evidence="1" type="ORF">Moror_7565</name>
</gene>
<evidence type="ECO:0000313" key="1">
    <source>
        <dbReference type="EMBL" id="ESK83905.1"/>
    </source>
</evidence>
<dbReference type="Gene3D" id="3.40.630.30">
    <property type="match status" value="1"/>
</dbReference>
<dbReference type="InterPro" id="IPR016181">
    <property type="entry name" value="Acyl_CoA_acyltransferase"/>
</dbReference>
<dbReference type="OrthoDB" id="544277at2759"/>
<comment type="caution">
    <text evidence="1">The sequence shown here is derived from an EMBL/GenBank/DDBJ whole genome shotgun (WGS) entry which is preliminary data.</text>
</comment>
<dbReference type="AlphaFoldDB" id="V2WUM5"/>